<evidence type="ECO:0000256" key="2">
    <source>
        <dbReference type="SAM" id="Phobius"/>
    </source>
</evidence>
<dbReference type="RefSeq" id="WP_145390585.1">
    <property type="nucleotide sequence ID" value="NZ_CP037423.1"/>
</dbReference>
<evidence type="ECO:0000313" key="5">
    <source>
        <dbReference type="Proteomes" id="UP000319004"/>
    </source>
</evidence>
<reference evidence="4 5" key="1">
    <citation type="submission" date="2019-03" db="EMBL/GenBank/DDBJ databases">
        <title>Deep-cultivation of Planctomycetes and their phenomic and genomic characterization uncovers novel biology.</title>
        <authorList>
            <person name="Wiegand S."/>
            <person name="Jogler M."/>
            <person name="Boedeker C."/>
            <person name="Pinto D."/>
            <person name="Vollmers J."/>
            <person name="Rivas-Marin E."/>
            <person name="Kohn T."/>
            <person name="Peeters S.H."/>
            <person name="Heuer A."/>
            <person name="Rast P."/>
            <person name="Oberbeckmann S."/>
            <person name="Bunk B."/>
            <person name="Jeske O."/>
            <person name="Meyerdierks A."/>
            <person name="Storesund J.E."/>
            <person name="Kallscheuer N."/>
            <person name="Luecker S."/>
            <person name="Lage O.M."/>
            <person name="Pohl T."/>
            <person name="Merkel B.J."/>
            <person name="Hornburger P."/>
            <person name="Mueller R.-W."/>
            <person name="Bruemmer F."/>
            <person name="Labrenz M."/>
            <person name="Spormann A.M."/>
            <person name="Op den Camp H."/>
            <person name="Overmann J."/>
            <person name="Amann R."/>
            <person name="Jetten M.S.M."/>
            <person name="Mascher T."/>
            <person name="Medema M.H."/>
            <person name="Devos D.P."/>
            <person name="Kaster A.-K."/>
            <person name="Ovreas L."/>
            <person name="Rohde M."/>
            <person name="Galperin M.Y."/>
            <person name="Jogler C."/>
        </authorList>
    </citation>
    <scope>NUCLEOTIDE SEQUENCE [LARGE SCALE GENOMIC DNA]</scope>
    <source>
        <strain evidence="4 5">Enr13</strain>
    </source>
</reference>
<dbReference type="Proteomes" id="UP000319004">
    <property type="component" value="Chromosome"/>
</dbReference>
<organism evidence="4 5">
    <name type="scientific">Stieleria neptunia</name>
    <dbReference type="NCBI Taxonomy" id="2527979"/>
    <lineage>
        <taxon>Bacteria</taxon>
        <taxon>Pseudomonadati</taxon>
        <taxon>Planctomycetota</taxon>
        <taxon>Planctomycetia</taxon>
        <taxon>Pirellulales</taxon>
        <taxon>Pirellulaceae</taxon>
        <taxon>Stieleria</taxon>
    </lineage>
</organism>
<feature type="transmembrane region" description="Helical" evidence="2">
    <location>
        <begin position="66"/>
        <end position="86"/>
    </location>
</feature>
<dbReference type="InterPro" id="IPR050721">
    <property type="entry name" value="Trk_Ktr_HKT_K-transport"/>
</dbReference>
<keyword evidence="4" id="KW-0406">Ion transport</keyword>
<feature type="domain" description="RCK N-terminal" evidence="3">
    <location>
        <begin position="107"/>
        <end position="226"/>
    </location>
</feature>
<dbReference type="EMBL" id="CP037423">
    <property type="protein sequence ID" value="QDV46438.1"/>
    <property type="molecule type" value="Genomic_DNA"/>
</dbReference>
<dbReference type="InterPro" id="IPR003148">
    <property type="entry name" value="RCK_N"/>
</dbReference>
<gene>
    <name evidence="4" type="primary">kch_4</name>
    <name evidence="4" type="ORF">Enr13x_63470</name>
</gene>
<keyword evidence="4" id="KW-0407">Ion channel</keyword>
<keyword evidence="2" id="KW-1133">Transmembrane helix</keyword>
<dbReference type="GO" id="GO:0034220">
    <property type="term" value="P:monoatomic ion transmembrane transport"/>
    <property type="evidence" value="ECO:0007669"/>
    <property type="project" value="UniProtKB-KW"/>
</dbReference>
<keyword evidence="2" id="KW-0812">Transmembrane</keyword>
<name>A0A518I005_9BACT</name>
<keyword evidence="4" id="KW-0813">Transport</keyword>
<dbReference type="GO" id="GO:0006813">
    <property type="term" value="P:potassium ion transport"/>
    <property type="evidence" value="ECO:0007669"/>
    <property type="project" value="InterPro"/>
</dbReference>
<protein>
    <submittedName>
        <fullName evidence="4">Voltage-gated potassium channel Kch</fullName>
    </submittedName>
</protein>
<dbReference type="AlphaFoldDB" id="A0A518I005"/>
<dbReference type="InterPro" id="IPR036291">
    <property type="entry name" value="NAD(P)-bd_dom_sf"/>
</dbReference>
<dbReference type="InterPro" id="IPR013099">
    <property type="entry name" value="K_chnl_dom"/>
</dbReference>
<dbReference type="SUPFAM" id="SSF81324">
    <property type="entry name" value="Voltage-gated potassium channels"/>
    <property type="match status" value="1"/>
</dbReference>
<sequence length="253" mass="27110">METYRLQRTLTVLVSCLIVTGSIGFVAIEGWTFADSLYMTIITMSTVGFGETNELTSHGRVFTSSLILASIVLMACWTAGITSFLVNGQLSGQFYRLRTKKKINQMNNHVVVCGGGATARTLIHQLKVQGNQIAAIVKEPGEVAMTQRFFPDIPLIEADPKSEMALIDANILEAAHLVAATESDFDNLLIVISGKGLGTELKVISVAENPELANRMLKVGADEVVCPLVIGGERIASIINESSCPEAPLAATV</sequence>
<dbReference type="Pfam" id="PF07885">
    <property type="entry name" value="Ion_trans_2"/>
    <property type="match status" value="1"/>
</dbReference>
<comment type="subcellular location">
    <subcellularLocation>
        <location evidence="1">Cell membrane</location>
        <topology evidence="1">Multi-pass membrane protein</topology>
    </subcellularLocation>
</comment>
<dbReference type="SUPFAM" id="SSF51735">
    <property type="entry name" value="NAD(P)-binding Rossmann-fold domains"/>
    <property type="match status" value="1"/>
</dbReference>
<dbReference type="Gene3D" id="1.10.287.70">
    <property type="match status" value="1"/>
</dbReference>
<accession>A0A518I005</accession>
<dbReference type="KEGG" id="snep:Enr13x_63470"/>
<keyword evidence="5" id="KW-1185">Reference proteome</keyword>
<evidence type="ECO:0000259" key="3">
    <source>
        <dbReference type="PROSITE" id="PS51201"/>
    </source>
</evidence>
<dbReference type="PROSITE" id="PS51201">
    <property type="entry name" value="RCK_N"/>
    <property type="match status" value="1"/>
</dbReference>
<dbReference type="Gene3D" id="3.40.50.720">
    <property type="entry name" value="NAD(P)-binding Rossmann-like Domain"/>
    <property type="match status" value="1"/>
</dbReference>
<dbReference type="GO" id="GO:0005886">
    <property type="term" value="C:plasma membrane"/>
    <property type="evidence" value="ECO:0007669"/>
    <property type="project" value="UniProtKB-SubCell"/>
</dbReference>
<proteinExistence type="predicted"/>
<dbReference type="OrthoDB" id="9785285at2"/>
<evidence type="ECO:0000313" key="4">
    <source>
        <dbReference type="EMBL" id="QDV46438.1"/>
    </source>
</evidence>
<dbReference type="PANTHER" id="PTHR43833">
    <property type="entry name" value="POTASSIUM CHANNEL PROTEIN 2-RELATED-RELATED"/>
    <property type="match status" value="1"/>
</dbReference>
<dbReference type="Pfam" id="PF02254">
    <property type="entry name" value="TrkA_N"/>
    <property type="match status" value="1"/>
</dbReference>
<dbReference type="PANTHER" id="PTHR43833:SF9">
    <property type="entry name" value="POTASSIUM CHANNEL PROTEIN YUGO-RELATED"/>
    <property type="match status" value="1"/>
</dbReference>
<feature type="transmembrane region" description="Helical" evidence="2">
    <location>
        <begin position="12"/>
        <end position="34"/>
    </location>
</feature>
<keyword evidence="2" id="KW-0472">Membrane</keyword>
<evidence type="ECO:0000256" key="1">
    <source>
        <dbReference type="ARBA" id="ARBA00004651"/>
    </source>
</evidence>